<dbReference type="Gene3D" id="3.55.50.30">
    <property type="match status" value="1"/>
</dbReference>
<dbReference type="InterPro" id="IPR012373">
    <property type="entry name" value="Ferrdict_sens_TM"/>
</dbReference>
<dbReference type="Proteomes" id="UP001143545">
    <property type="component" value="Unassembled WGS sequence"/>
</dbReference>
<dbReference type="AlphaFoldDB" id="A0A9W6EUF8"/>
<protein>
    <recommendedName>
        <fullName evidence="6">FecR family protein</fullName>
    </recommendedName>
</protein>
<keyword evidence="1" id="KW-0812">Transmembrane</keyword>
<sequence length="310" mass="35109">MTEKKFKQLLQKYFDGKATDAEAALIKKFEDYFTHTGEEKVFTNAQTKERLNAEIFSGVQSHMNTNGYYWLRIAAAVVVLVGVGLGAYFFTDTLPNNTIVYNKGNAPKELVLADGSVVTLNINSQLEYTENFNTEMRNVKLKGEAFFKVAKNPEKPFIIKTGDLQTRVVGTQFNIKQRSQDIKVTVTEGQVKVYHQKDTVNLVLNEQGIFDVPSGSLTELPVTAGLYNLWQHERVTLSGISMEDFSKVLTELYDVTYEFKDDDAKNVLVSVGFRRGEELDKIINRINLLNEVKITHNTAKNNMILIEKVD</sequence>
<dbReference type="Pfam" id="PF16344">
    <property type="entry name" value="FecR_C"/>
    <property type="match status" value="1"/>
</dbReference>
<feature type="domain" description="FecR protein" evidence="2">
    <location>
        <begin position="108"/>
        <end position="192"/>
    </location>
</feature>
<name>A0A9W6EUF8_9FLAO</name>
<keyword evidence="5" id="KW-1185">Reference proteome</keyword>
<comment type="caution">
    <text evidence="4">The sequence shown here is derived from an EMBL/GenBank/DDBJ whole genome shotgun (WGS) entry which is preliminary data.</text>
</comment>
<evidence type="ECO:0000313" key="4">
    <source>
        <dbReference type="EMBL" id="GLB52549.1"/>
    </source>
</evidence>
<evidence type="ECO:0000313" key="5">
    <source>
        <dbReference type="Proteomes" id="UP001143545"/>
    </source>
</evidence>
<evidence type="ECO:0000259" key="2">
    <source>
        <dbReference type="Pfam" id="PF04773"/>
    </source>
</evidence>
<feature type="domain" description="Protein FecR C-terminal" evidence="3">
    <location>
        <begin position="239"/>
        <end position="301"/>
    </location>
</feature>
<dbReference type="GO" id="GO:0016989">
    <property type="term" value="F:sigma factor antagonist activity"/>
    <property type="evidence" value="ECO:0007669"/>
    <property type="project" value="TreeGrafter"/>
</dbReference>
<evidence type="ECO:0008006" key="6">
    <source>
        <dbReference type="Google" id="ProtNLM"/>
    </source>
</evidence>
<dbReference type="InterPro" id="IPR006860">
    <property type="entry name" value="FecR"/>
</dbReference>
<keyword evidence="1" id="KW-1133">Transmembrane helix</keyword>
<dbReference type="EMBL" id="BRVP01000009">
    <property type="protein sequence ID" value="GLB52549.1"/>
    <property type="molecule type" value="Genomic_DNA"/>
</dbReference>
<reference evidence="4" key="1">
    <citation type="submission" date="2022-07" db="EMBL/GenBank/DDBJ databases">
        <title>Taxonomy of Novel Oxalotrophic and Methylotrophic Bacteria.</title>
        <authorList>
            <person name="Sahin N."/>
            <person name="Tani A."/>
        </authorList>
    </citation>
    <scope>NUCLEOTIDE SEQUENCE</scope>
    <source>
        <strain evidence="4">AM327</strain>
    </source>
</reference>
<dbReference type="InterPro" id="IPR032508">
    <property type="entry name" value="FecR_C"/>
</dbReference>
<gene>
    <name evidence="4" type="ORF">NBRC110019_15890</name>
</gene>
<dbReference type="PANTHER" id="PTHR30273">
    <property type="entry name" value="PERIPLASMIC SIGNAL SENSOR AND SIGMA FACTOR ACTIVATOR FECR-RELATED"/>
    <property type="match status" value="1"/>
</dbReference>
<dbReference type="PIRSF" id="PIRSF018266">
    <property type="entry name" value="FecR"/>
    <property type="match status" value="1"/>
</dbReference>
<evidence type="ECO:0000259" key="3">
    <source>
        <dbReference type="Pfam" id="PF16344"/>
    </source>
</evidence>
<proteinExistence type="predicted"/>
<accession>A0A9W6EUF8</accession>
<dbReference type="Gene3D" id="2.60.120.1440">
    <property type="match status" value="1"/>
</dbReference>
<evidence type="ECO:0000256" key="1">
    <source>
        <dbReference type="SAM" id="Phobius"/>
    </source>
</evidence>
<dbReference type="Pfam" id="PF04773">
    <property type="entry name" value="FecR"/>
    <property type="match status" value="1"/>
</dbReference>
<keyword evidence="1" id="KW-0472">Membrane</keyword>
<dbReference type="RefSeq" id="WP_281753886.1">
    <property type="nucleotide sequence ID" value="NZ_BRVP01000009.1"/>
</dbReference>
<dbReference type="PANTHER" id="PTHR30273:SF2">
    <property type="entry name" value="PROTEIN FECR"/>
    <property type="match status" value="1"/>
</dbReference>
<organism evidence="4 5">
    <name type="scientific">Neptunitalea chrysea</name>
    <dbReference type="NCBI Taxonomy" id="1647581"/>
    <lineage>
        <taxon>Bacteria</taxon>
        <taxon>Pseudomonadati</taxon>
        <taxon>Bacteroidota</taxon>
        <taxon>Flavobacteriia</taxon>
        <taxon>Flavobacteriales</taxon>
        <taxon>Flavobacteriaceae</taxon>
        <taxon>Neptunitalea</taxon>
    </lineage>
</organism>
<feature type="transmembrane region" description="Helical" evidence="1">
    <location>
        <begin position="69"/>
        <end position="90"/>
    </location>
</feature>